<sequence length="186" mass="20748">MPFETVPRLRLSGIDVAKITVTIPDEKDLRKQGRNQHPEEDKHLHLILKRRYGAFDAKLGRYAIPSNKLSVGTGTGSAGIIISCVIAPVVTSKLGRKIAFVIMSGLITTGIVIKSPRFLIYRSRFDEAEVVLRSLSNHPETVPQEIDLLKAQVEEQRQNHAAVTVLNYFRGTNLRRTIIAISVQIL</sequence>
<dbReference type="GO" id="GO:0005351">
    <property type="term" value="F:carbohydrate:proton symporter activity"/>
    <property type="evidence" value="ECO:0007669"/>
    <property type="project" value="TreeGrafter"/>
</dbReference>
<protein>
    <submittedName>
        <fullName evidence="6">Uncharacterized protein</fullName>
    </submittedName>
</protein>
<proteinExistence type="predicted"/>
<evidence type="ECO:0000256" key="5">
    <source>
        <dbReference type="SAM" id="Phobius"/>
    </source>
</evidence>
<keyword evidence="4 5" id="KW-0472">Membrane</keyword>
<dbReference type="InterPro" id="IPR036259">
    <property type="entry name" value="MFS_trans_sf"/>
</dbReference>
<dbReference type="Proteomes" id="UP000326340">
    <property type="component" value="Unassembled WGS sequence"/>
</dbReference>
<feature type="transmembrane region" description="Helical" evidence="5">
    <location>
        <begin position="96"/>
        <end position="113"/>
    </location>
</feature>
<dbReference type="InterPro" id="IPR005828">
    <property type="entry name" value="MFS_sugar_transport-like"/>
</dbReference>
<dbReference type="InterPro" id="IPR050360">
    <property type="entry name" value="MFS_Sugar_Transporters"/>
</dbReference>
<dbReference type="Pfam" id="PF00083">
    <property type="entry name" value="Sugar_tr"/>
    <property type="match status" value="1"/>
</dbReference>
<keyword evidence="3 5" id="KW-1133">Transmembrane helix</keyword>
<dbReference type="GO" id="GO:0016020">
    <property type="term" value="C:membrane"/>
    <property type="evidence" value="ECO:0007669"/>
    <property type="project" value="UniProtKB-SubCell"/>
</dbReference>
<feature type="transmembrane region" description="Helical" evidence="5">
    <location>
        <begin position="69"/>
        <end position="90"/>
    </location>
</feature>
<accession>A0A5Q4BC36</accession>
<evidence type="ECO:0000313" key="7">
    <source>
        <dbReference type="Proteomes" id="UP000326340"/>
    </source>
</evidence>
<keyword evidence="7" id="KW-1185">Reference proteome</keyword>
<evidence type="ECO:0000256" key="1">
    <source>
        <dbReference type="ARBA" id="ARBA00004141"/>
    </source>
</evidence>
<dbReference type="PANTHER" id="PTHR48022:SF2">
    <property type="entry name" value="PLASTIDIC GLUCOSE TRANSPORTER 4"/>
    <property type="match status" value="1"/>
</dbReference>
<organism evidence="6 7">
    <name type="scientific">Colletotrichum shisoi</name>
    <dbReference type="NCBI Taxonomy" id="2078593"/>
    <lineage>
        <taxon>Eukaryota</taxon>
        <taxon>Fungi</taxon>
        <taxon>Dikarya</taxon>
        <taxon>Ascomycota</taxon>
        <taxon>Pezizomycotina</taxon>
        <taxon>Sordariomycetes</taxon>
        <taxon>Hypocreomycetidae</taxon>
        <taxon>Glomerellales</taxon>
        <taxon>Glomerellaceae</taxon>
        <taxon>Colletotrichum</taxon>
        <taxon>Colletotrichum destructivum species complex</taxon>
    </lineage>
</organism>
<evidence type="ECO:0000313" key="6">
    <source>
        <dbReference type="EMBL" id="TQN64503.1"/>
    </source>
</evidence>
<dbReference type="EMBL" id="PUHP01002311">
    <property type="protein sequence ID" value="TQN64503.1"/>
    <property type="molecule type" value="Genomic_DNA"/>
</dbReference>
<evidence type="ECO:0000256" key="2">
    <source>
        <dbReference type="ARBA" id="ARBA00022692"/>
    </source>
</evidence>
<evidence type="ECO:0000256" key="4">
    <source>
        <dbReference type="ARBA" id="ARBA00023136"/>
    </source>
</evidence>
<keyword evidence="2 5" id="KW-0812">Transmembrane</keyword>
<comment type="caution">
    <text evidence="6">The sequence shown here is derived from an EMBL/GenBank/DDBJ whole genome shotgun (WGS) entry which is preliminary data.</text>
</comment>
<gene>
    <name evidence="6" type="ORF">CSHISOI_11126</name>
</gene>
<reference evidence="6 7" key="1">
    <citation type="journal article" date="2019" name="Sci. Rep.">
        <title>Colletotrichum shisoi sp. nov., an anthracnose pathogen of Perilla frutescens in Japan: molecular phylogenetic, morphological and genomic evidence.</title>
        <authorList>
            <person name="Gan P."/>
            <person name="Tsushima A."/>
            <person name="Hiroyama R."/>
            <person name="Narusaka M."/>
            <person name="Takano Y."/>
            <person name="Narusaka Y."/>
            <person name="Kawaradani M."/>
            <person name="Damm U."/>
            <person name="Shirasu K."/>
        </authorList>
    </citation>
    <scope>NUCLEOTIDE SEQUENCE [LARGE SCALE GENOMIC DNA]</scope>
    <source>
        <strain evidence="6 7">PG-2018a</strain>
    </source>
</reference>
<name>A0A5Q4BC36_9PEZI</name>
<dbReference type="Gene3D" id="1.20.1250.20">
    <property type="entry name" value="MFS general substrate transporter like domains"/>
    <property type="match status" value="1"/>
</dbReference>
<dbReference type="AlphaFoldDB" id="A0A5Q4BC36"/>
<comment type="subcellular location">
    <subcellularLocation>
        <location evidence="1">Membrane</location>
        <topology evidence="1">Multi-pass membrane protein</topology>
    </subcellularLocation>
</comment>
<dbReference type="PANTHER" id="PTHR48022">
    <property type="entry name" value="PLASTIDIC GLUCOSE TRANSPORTER 4"/>
    <property type="match status" value="1"/>
</dbReference>
<evidence type="ECO:0000256" key="3">
    <source>
        <dbReference type="ARBA" id="ARBA00022989"/>
    </source>
</evidence>
<dbReference type="OrthoDB" id="6612291at2759"/>